<dbReference type="EMBL" id="WJXW01000002">
    <property type="protein sequence ID" value="KAF9738970.1"/>
    <property type="molecule type" value="Genomic_DNA"/>
</dbReference>
<name>A0A9P6KU56_9PLEO</name>
<sequence length="24" mass="2625">MLPRAFQDARSTAICSPILCMGRS</sequence>
<gene>
    <name evidence="1" type="ORF">PMIN01_01604</name>
</gene>
<dbReference type="Proteomes" id="UP000756921">
    <property type="component" value="Unassembled WGS sequence"/>
</dbReference>
<accession>A0A9P6KU56</accession>
<comment type="caution">
    <text evidence="1">The sequence shown here is derived from an EMBL/GenBank/DDBJ whole genome shotgun (WGS) entry which is preliminary data.</text>
</comment>
<reference evidence="1" key="1">
    <citation type="journal article" date="2020" name="Mol. Plant Microbe Interact.">
        <title>Genome Sequence of the Biocontrol Agent Coniothyrium minitans strain Conio (IMI 134523).</title>
        <authorList>
            <person name="Patel D."/>
            <person name="Shittu T.A."/>
            <person name="Baroncelli R."/>
            <person name="Muthumeenakshi S."/>
            <person name="Osborne T.H."/>
            <person name="Janganan T.K."/>
            <person name="Sreenivasaprasad S."/>
        </authorList>
    </citation>
    <scope>NUCLEOTIDE SEQUENCE</scope>
    <source>
        <strain evidence="1">Conio</strain>
    </source>
</reference>
<proteinExistence type="predicted"/>
<evidence type="ECO:0000313" key="1">
    <source>
        <dbReference type="EMBL" id="KAF9738970.1"/>
    </source>
</evidence>
<evidence type="ECO:0000313" key="2">
    <source>
        <dbReference type="Proteomes" id="UP000756921"/>
    </source>
</evidence>
<protein>
    <submittedName>
        <fullName evidence="1">Uncharacterized protein</fullName>
    </submittedName>
</protein>
<organism evidence="1 2">
    <name type="scientific">Paraphaeosphaeria minitans</name>
    <dbReference type="NCBI Taxonomy" id="565426"/>
    <lineage>
        <taxon>Eukaryota</taxon>
        <taxon>Fungi</taxon>
        <taxon>Dikarya</taxon>
        <taxon>Ascomycota</taxon>
        <taxon>Pezizomycotina</taxon>
        <taxon>Dothideomycetes</taxon>
        <taxon>Pleosporomycetidae</taxon>
        <taxon>Pleosporales</taxon>
        <taxon>Massarineae</taxon>
        <taxon>Didymosphaeriaceae</taxon>
        <taxon>Paraphaeosphaeria</taxon>
    </lineage>
</organism>
<keyword evidence="2" id="KW-1185">Reference proteome</keyword>
<dbReference type="AlphaFoldDB" id="A0A9P6KU56"/>